<dbReference type="InterPro" id="IPR008929">
    <property type="entry name" value="Chondroitin_lyas"/>
</dbReference>
<gene>
    <name evidence="1" type="ORF">ACFQ2I_03090</name>
</gene>
<reference evidence="2" key="1">
    <citation type="journal article" date="2019" name="Int. J. Syst. Evol. Microbiol.">
        <title>The Global Catalogue of Microorganisms (GCM) 10K type strain sequencing project: providing services to taxonomists for standard genome sequencing and annotation.</title>
        <authorList>
            <consortium name="The Broad Institute Genomics Platform"/>
            <consortium name="The Broad Institute Genome Sequencing Center for Infectious Disease"/>
            <person name="Wu L."/>
            <person name="Ma J."/>
        </authorList>
    </citation>
    <scope>NUCLEOTIDE SEQUENCE [LARGE SCALE GENOMIC DNA]</scope>
    <source>
        <strain evidence="2">CCUG 59129</strain>
    </source>
</reference>
<accession>A0ABW3HLH7</accession>
<dbReference type="EMBL" id="JBHTJZ010000005">
    <property type="protein sequence ID" value="MFD0958362.1"/>
    <property type="molecule type" value="Genomic_DNA"/>
</dbReference>
<dbReference type="RefSeq" id="WP_377562121.1">
    <property type="nucleotide sequence ID" value="NZ_JBHTJZ010000005.1"/>
</dbReference>
<proteinExistence type="predicted"/>
<sequence>MKITGNKASYAGLLERWVRGMKPYLYHCPDRPDLCCYGTGEGDWGVQTNQKAFAAVAMLAVEGDNLIVHAGMSKEELTKLAVKLLRFSLESHLEGSYHCTDGSSWGHTWISALGIERMMHGVDAIDGYLMDKDRLLLRKVLISECDWLLDRYTIIAGMYHEEHRNKPESNLWNGSLLYRTALMYPDAPRAAEYKDKADRFLVNAISVSSDALSDTLYNHRKVSDLHIDANFFDSYALNHHGYLNVGYMVICLSNAAMLHFKCRSMGWAVPEALTHHLQELWEVVKAFTFPDGRLLRIGGDTRIRYSYCQDYVIPVWLLARDLYEDHACSDLETGWLKQIVREMDASGDGTFFSARCTSLARRSPLYFTRLESDRAAALSMGLAWESLIGSVPSVVEEHQPVHYKWHDSYHGAYLQRSEDRIASWVWRAAEKPQGLCVPSDASHMAEWRENLAGELKGLGQVTEQKIDCYGGDTFDDGFITWGSTVINTRGLLAEGKQEEDIARNKIVCAVLPDNTHMVVLQQAKTLSRRCFVQSVKGLHLVVPNDIFNDNYRKYTFEGGSIDVQGMGSMEEAMLTGSQWINIDNHLGIIAAYGAEELTIYRPGKRQIGLKHDREEGSLYADEICGICEIGLQSFDANQEIWDAGYILQSNRDGDYTGEYCRDAGKLVIPDFNHPDLRGVELLGADGQRYMVIANFGMEAVQVNIPDKTELQDLTDHSLIQSEASEGILLTVPAGEGRIYRVPGGLGR</sequence>
<organism evidence="1 2">
    <name type="scientific">Paenibacillus chungangensis</name>
    <dbReference type="NCBI Taxonomy" id="696535"/>
    <lineage>
        <taxon>Bacteria</taxon>
        <taxon>Bacillati</taxon>
        <taxon>Bacillota</taxon>
        <taxon>Bacilli</taxon>
        <taxon>Bacillales</taxon>
        <taxon>Paenibacillaceae</taxon>
        <taxon>Paenibacillus</taxon>
    </lineage>
</organism>
<evidence type="ECO:0000313" key="1">
    <source>
        <dbReference type="EMBL" id="MFD0958362.1"/>
    </source>
</evidence>
<comment type="caution">
    <text evidence="1">The sequence shown here is derived from an EMBL/GenBank/DDBJ whole genome shotgun (WGS) entry which is preliminary data.</text>
</comment>
<evidence type="ECO:0000313" key="2">
    <source>
        <dbReference type="Proteomes" id="UP001596989"/>
    </source>
</evidence>
<keyword evidence="2" id="KW-1185">Reference proteome</keyword>
<dbReference type="Proteomes" id="UP001596989">
    <property type="component" value="Unassembled WGS sequence"/>
</dbReference>
<name>A0ABW3HLH7_9BACL</name>
<dbReference type="Gene3D" id="1.50.10.100">
    <property type="entry name" value="Chondroitin AC/alginate lyase"/>
    <property type="match status" value="1"/>
</dbReference>
<protein>
    <submittedName>
        <fullName evidence="1">Uncharacterized protein</fullName>
    </submittedName>
</protein>